<reference evidence="1 2" key="1">
    <citation type="submission" date="2021-03" db="EMBL/GenBank/DDBJ databases">
        <title>Flavobacterium Flabelliformis Sp. Nov. And Flavobacterium Geliluteum Sp. Nov., Two Novel Multidrug Resistant Psychrophilic Species Isolated From Antarctica.</title>
        <authorList>
            <person name="Kralova S."/>
            <person name="Busse H.J."/>
            <person name="Bezdicek M."/>
            <person name="Nykrynova M."/>
            <person name="Kroupova E."/>
            <person name="Krsek D."/>
            <person name="Sedlacek I."/>
        </authorList>
    </citation>
    <scope>NUCLEOTIDE SEQUENCE [LARGE SCALE GENOMIC DNA]</scope>
    <source>
        <strain evidence="1 2">P7388</strain>
    </source>
</reference>
<evidence type="ECO:0000313" key="2">
    <source>
        <dbReference type="Proteomes" id="UP000675047"/>
    </source>
</evidence>
<evidence type="ECO:0000313" key="1">
    <source>
        <dbReference type="EMBL" id="MBP4137452.1"/>
    </source>
</evidence>
<dbReference type="PANTHER" id="PTHR46246">
    <property type="entry name" value="GUANOSINE-3',5'-BIS(DIPHOSPHATE) 3'-PYROPHOSPHOHYDROLASE MESH1"/>
    <property type="match status" value="1"/>
</dbReference>
<dbReference type="Proteomes" id="UP000675047">
    <property type="component" value="Unassembled WGS sequence"/>
</dbReference>
<name>A0A940X8G2_9FLAO</name>
<sequence length="184" mass="21578">MKNWSIDNLQKTWYLVSKLHQGQKYGGDEEGLEIEYINHIGSVVFEIIQSLNYDQTMNPDFSITCAMLHDTLEDTNFSFEKINDLFGEQVANAVAALSKDIAIKDKLVQMKQSLLEIKQQPKEVWSVKMADRICNLYAPPYYWTLERKIEYYKESLLIYDALKEGNIYLANRLKEKIDNYKLFL</sequence>
<proteinExistence type="predicted"/>
<dbReference type="SUPFAM" id="SSF109604">
    <property type="entry name" value="HD-domain/PDEase-like"/>
    <property type="match status" value="1"/>
</dbReference>
<gene>
    <name evidence="1" type="ORF">J3495_05085</name>
</gene>
<dbReference type="AlphaFoldDB" id="A0A940X8G2"/>
<organism evidence="1 2">
    <name type="scientific">Flavobacterium geliluteum</name>
    <dbReference type="NCBI Taxonomy" id="2816120"/>
    <lineage>
        <taxon>Bacteria</taxon>
        <taxon>Pseudomonadati</taxon>
        <taxon>Bacteroidota</taxon>
        <taxon>Flavobacteriia</taxon>
        <taxon>Flavobacteriales</taxon>
        <taxon>Flavobacteriaceae</taxon>
        <taxon>Flavobacterium</taxon>
    </lineage>
</organism>
<accession>A0A940X8G2</accession>
<dbReference type="Pfam" id="PF13328">
    <property type="entry name" value="HD_4"/>
    <property type="match status" value="1"/>
</dbReference>
<dbReference type="InterPro" id="IPR052194">
    <property type="entry name" value="MESH1"/>
</dbReference>
<protein>
    <submittedName>
        <fullName evidence="1">Bifunctional (P)ppGpp synthetase/guanosine-3',5'-bis(Diphosphate) 3'-pyrophosphohydrolase</fullName>
    </submittedName>
</protein>
<comment type="caution">
    <text evidence="1">The sequence shown here is derived from an EMBL/GenBank/DDBJ whole genome shotgun (WGS) entry which is preliminary data.</text>
</comment>
<dbReference type="Gene3D" id="1.10.3210.10">
    <property type="entry name" value="Hypothetical protein af1432"/>
    <property type="match status" value="1"/>
</dbReference>
<dbReference type="PANTHER" id="PTHR46246:SF1">
    <property type="entry name" value="GUANOSINE-3',5'-BIS(DIPHOSPHATE) 3'-PYROPHOSPHOHYDROLASE MESH1"/>
    <property type="match status" value="1"/>
</dbReference>
<dbReference type="EMBL" id="JAGFBV010000006">
    <property type="protein sequence ID" value="MBP4137452.1"/>
    <property type="molecule type" value="Genomic_DNA"/>
</dbReference>
<dbReference type="RefSeq" id="WP_210665491.1">
    <property type="nucleotide sequence ID" value="NZ_JAGFBV010000006.1"/>
</dbReference>
<dbReference type="GO" id="GO:0008893">
    <property type="term" value="F:guanosine-3',5'-bis(diphosphate) 3'-diphosphatase activity"/>
    <property type="evidence" value="ECO:0007669"/>
    <property type="project" value="TreeGrafter"/>
</dbReference>
<keyword evidence="2" id="KW-1185">Reference proteome</keyword>